<keyword evidence="2" id="KW-1185">Reference proteome</keyword>
<evidence type="ECO:0000313" key="2">
    <source>
        <dbReference type="Proteomes" id="UP001231109"/>
    </source>
</evidence>
<dbReference type="RefSeq" id="WP_305977614.1">
    <property type="nucleotide sequence ID" value="NZ_JAPJDZ010000178.1"/>
</dbReference>
<accession>A0ABT9I530</accession>
<sequence length="96" mass="10735">MAEYFLHNGYSGFSYGTPSDPQLVSAEDAAEIMRRANLSSAQVSFVIPPAQYATEDDALYDLTGKNRFICFGEIEACADLNREKISVPMKIQWHKP</sequence>
<dbReference type="Proteomes" id="UP001231109">
    <property type="component" value="Unassembled WGS sequence"/>
</dbReference>
<reference evidence="1 2" key="1">
    <citation type="submission" date="2022-11" db="EMBL/GenBank/DDBJ databases">
        <title>Viruses from the air-sea interface of a natural surface slick.</title>
        <authorList>
            <person name="Rahlff J."/>
            <person name="Holmfeldt K."/>
        </authorList>
    </citation>
    <scope>NUCLEOTIDE SEQUENCE [LARGE SCALE GENOMIC DNA]</scope>
    <source>
        <strain evidence="1 2">SMS4</strain>
    </source>
</reference>
<protein>
    <submittedName>
        <fullName evidence="1">Uncharacterized protein</fullName>
    </submittedName>
</protein>
<comment type="caution">
    <text evidence="1">The sequence shown here is derived from an EMBL/GenBank/DDBJ whole genome shotgun (WGS) entry which is preliminary data.</text>
</comment>
<evidence type="ECO:0000313" key="1">
    <source>
        <dbReference type="EMBL" id="MDP5138493.1"/>
    </source>
</evidence>
<dbReference type="EMBL" id="JAPJDZ010000178">
    <property type="protein sequence ID" value="MDP5138493.1"/>
    <property type="molecule type" value="Genomic_DNA"/>
</dbReference>
<gene>
    <name evidence="1" type="ORF">ORJ04_21325</name>
</gene>
<organism evidence="1 2">
    <name type="scientific">Rheinheimera baltica</name>
    <dbReference type="NCBI Taxonomy" id="67576"/>
    <lineage>
        <taxon>Bacteria</taxon>
        <taxon>Pseudomonadati</taxon>
        <taxon>Pseudomonadota</taxon>
        <taxon>Gammaproteobacteria</taxon>
        <taxon>Chromatiales</taxon>
        <taxon>Chromatiaceae</taxon>
        <taxon>Rheinheimera</taxon>
    </lineage>
</organism>
<proteinExistence type="predicted"/>
<name>A0ABT9I530_9GAMM</name>